<feature type="region of interest" description="Disordered" evidence="10">
    <location>
        <begin position="546"/>
        <end position="581"/>
    </location>
</feature>
<evidence type="ECO:0000256" key="1">
    <source>
        <dbReference type="ARBA" id="ARBA00004604"/>
    </source>
</evidence>
<dbReference type="EMBL" id="JAMYWD010000002">
    <property type="protein sequence ID" value="KAJ4979728.1"/>
    <property type="molecule type" value="Genomic_DNA"/>
</dbReference>
<evidence type="ECO:0000256" key="9">
    <source>
        <dbReference type="ARBA" id="ARBA00023242"/>
    </source>
</evidence>
<dbReference type="GO" id="GO:0042790">
    <property type="term" value="P:nucleolar large rRNA transcription by RNA polymerase I"/>
    <property type="evidence" value="ECO:0007669"/>
    <property type="project" value="TreeGrafter"/>
</dbReference>
<dbReference type="PANTHER" id="PTHR31576:SF2">
    <property type="entry name" value="TATA BOX-BINDING PROTEIN-ASSOCIATED FACTOR RNA POLYMERASE I SUBUNIT B"/>
    <property type="match status" value="1"/>
</dbReference>
<evidence type="ECO:0000256" key="5">
    <source>
        <dbReference type="ARBA" id="ARBA00022833"/>
    </source>
</evidence>
<comment type="subcellular location">
    <subcellularLocation>
        <location evidence="1">Nucleus</location>
        <location evidence="1">Nucleolus</location>
    </subcellularLocation>
</comment>
<keyword evidence="6" id="KW-0805">Transcription regulation</keyword>
<evidence type="ECO:0000256" key="10">
    <source>
        <dbReference type="SAM" id="MobiDB-lite"/>
    </source>
</evidence>
<keyword evidence="3" id="KW-0479">Metal-binding</keyword>
<dbReference type="GO" id="GO:0001164">
    <property type="term" value="F:RNA polymerase I core promoter sequence-specific DNA binding"/>
    <property type="evidence" value="ECO:0007669"/>
    <property type="project" value="InterPro"/>
</dbReference>
<evidence type="ECO:0000256" key="8">
    <source>
        <dbReference type="ARBA" id="ARBA00023163"/>
    </source>
</evidence>
<sequence>MKRRLFIFVYGMNIWRDEEAERNRGVAAQRSDFIHHCILRNLEVKSTKSPGHYLSKPWCGSQADDIVDTGVAEEDFMDVGNAHGAIYLSSNRRHTQRQHHHHSLVKTEPFSDNFLSSSHSQSQSQFWRDLTQTDKHYSDKPIKKEEPDFNELKPSMPYDFSSTPTDLAPSPEQYCSEIRIRPLICGLAGVIWMRLVSVSRVFDDVWADKVIEDSEVSQKEDESKVCKPRVKYSAEPHNIHGQRAVMLWFRSLKKTIPISYSLAVSFLACHIAREAILPTDIFKWSLEGKLPYLSAFVDIEKCFGRPSLACPLSSSFMFRPLRAVGVCKLESLAASVAQSIGLQLPPVNFQAIANRYLKELSLPIEKIFPHASHIYEWLMPPELWLSGNQGFGIWEKSLSGSSVSSFSCNKMRTSDLACDKKADNDREENLFPTERLKNGMKQLSSSSEVQKSELDTEALLRGLEATYDNISDSYEYLKNQKAYLRYCNHVVFAGLAPSFEDNEEEKIIEQLWDFYENQEDSETLSGPAGGCKDDLNQKRLKVDEGYVNGVSAENKKPQDKGGSDLTSKAHSKPGDDQGMRDLDAEDCFLSSQEQNSVSGGCTTALTLKDRALRQLKANMEDNRFLYIPPRVNPKRYDYLQYVRKNDAGSRTYVAHADYYILLRACAKVAQVDIRYMHAGVLILEKSLAKVENRIDQCLNLRPPELDPLGS</sequence>
<dbReference type="AlphaFoldDB" id="A0A9Q0KZP0"/>
<keyword evidence="8" id="KW-0804">Transcription</keyword>
<evidence type="ECO:0000256" key="6">
    <source>
        <dbReference type="ARBA" id="ARBA00023015"/>
    </source>
</evidence>
<protein>
    <submittedName>
        <fullName evidence="11">Uncharacterized protein</fullName>
    </submittedName>
</protein>
<feature type="compositionally biased region" description="Basic and acidic residues" evidence="10">
    <location>
        <begin position="553"/>
        <end position="562"/>
    </location>
</feature>
<keyword evidence="5" id="KW-0862">Zinc</keyword>
<dbReference type="InterPro" id="IPR033599">
    <property type="entry name" value="TAF1B/Rrn7"/>
</dbReference>
<keyword evidence="7" id="KW-0238">DNA-binding</keyword>
<reference evidence="11" key="1">
    <citation type="journal article" date="2023" name="Plant J.">
        <title>The genome of the king protea, Protea cynaroides.</title>
        <authorList>
            <person name="Chang J."/>
            <person name="Duong T.A."/>
            <person name="Schoeman C."/>
            <person name="Ma X."/>
            <person name="Roodt D."/>
            <person name="Barker N."/>
            <person name="Li Z."/>
            <person name="Van de Peer Y."/>
            <person name="Mizrachi E."/>
        </authorList>
    </citation>
    <scope>NUCLEOTIDE SEQUENCE</scope>
    <source>
        <tissue evidence="11">Young leaves</tissue>
    </source>
</reference>
<dbReference type="GO" id="GO:0070860">
    <property type="term" value="C:RNA polymerase I core factor complex"/>
    <property type="evidence" value="ECO:0007669"/>
    <property type="project" value="InterPro"/>
</dbReference>
<dbReference type="GO" id="GO:0008270">
    <property type="term" value="F:zinc ion binding"/>
    <property type="evidence" value="ECO:0007669"/>
    <property type="project" value="UniProtKB-KW"/>
</dbReference>
<name>A0A9Q0KZP0_9MAGN</name>
<comment type="caution">
    <text evidence="11">The sequence shown here is derived from an EMBL/GenBank/DDBJ whole genome shotgun (WGS) entry which is preliminary data.</text>
</comment>
<evidence type="ECO:0000256" key="4">
    <source>
        <dbReference type="ARBA" id="ARBA00022771"/>
    </source>
</evidence>
<dbReference type="Proteomes" id="UP001141806">
    <property type="component" value="Unassembled WGS sequence"/>
</dbReference>
<evidence type="ECO:0000256" key="3">
    <source>
        <dbReference type="ARBA" id="ARBA00022723"/>
    </source>
</evidence>
<evidence type="ECO:0000256" key="7">
    <source>
        <dbReference type="ARBA" id="ARBA00023125"/>
    </source>
</evidence>
<evidence type="ECO:0000313" key="11">
    <source>
        <dbReference type="EMBL" id="KAJ4979728.1"/>
    </source>
</evidence>
<comment type="similarity">
    <text evidence="2">Belongs to the RRN7/TAF1B family.</text>
</comment>
<organism evidence="11 12">
    <name type="scientific">Protea cynaroides</name>
    <dbReference type="NCBI Taxonomy" id="273540"/>
    <lineage>
        <taxon>Eukaryota</taxon>
        <taxon>Viridiplantae</taxon>
        <taxon>Streptophyta</taxon>
        <taxon>Embryophyta</taxon>
        <taxon>Tracheophyta</taxon>
        <taxon>Spermatophyta</taxon>
        <taxon>Magnoliopsida</taxon>
        <taxon>Proteales</taxon>
        <taxon>Proteaceae</taxon>
        <taxon>Protea</taxon>
    </lineage>
</organism>
<keyword evidence="4" id="KW-0863">Zinc-finger</keyword>
<evidence type="ECO:0000313" key="12">
    <source>
        <dbReference type="Proteomes" id="UP001141806"/>
    </source>
</evidence>
<keyword evidence="9" id="KW-0539">Nucleus</keyword>
<dbReference type="PANTHER" id="PTHR31576">
    <property type="entry name" value="TATA BOX-BINDING PROTEIN-ASSOCIATED FACTOR RNA POLYMERASE I SUBUNIT B"/>
    <property type="match status" value="1"/>
</dbReference>
<dbReference type="OrthoDB" id="10069252at2759"/>
<proteinExistence type="inferred from homology"/>
<feature type="compositionally biased region" description="Basic and acidic residues" evidence="10">
    <location>
        <begin position="572"/>
        <end position="581"/>
    </location>
</feature>
<gene>
    <name evidence="11" type="ORF">NE237_010508</name>
</gene>
<evidence type="ECO:0000256" key="2">
    <source>
        <dbReference type="ARBA" id="ARBA00006899"/>
    </source>
</evidence>
<accession>A0A9Q0KZP0</accession>
<keyword evidence="12" id="KW-1185">Reference proteome</keyword>